<organism evidence="2">
    <name type="scientific">Kwoniella pini CBS 10737</name>
    <dbReference type="NCBI Taxonomy" id="1296096"/>
    <lineage>
        <taxon>Eukaryota</taxon>
        <taxon>Fungi</taxon>
        <taxon>Dikarya</taxon>
        <taxon>Basidiomycota</taxon>
        <taxon>Agaricomycotina</taxon>
        <taxon>Tremellomycetes</taxon>
        <taxon>Tremellales</taxon>
        <taxon>Cryptococcaceae</taxon>
        <taxon>Kwoniella</taxon>
    </lineage>
</organism>
<gene>
    <name evidence="2" type="ORF">I206_02278</name>
    <name evidence="3" type="ORF">I206_104740</name>
</gene>
<dbReference type="EMBL" id="CP144524">
    <property type="protein sequence ID" value="WWC70788.1"/>
    <property type="molecule type" value="Genomic_DNA"/>
</dbReference>
<dbReference type="AlphaFoldDB" id="A0A1B9I7Q7"/>
<reference evidence="2" key="3">
    <citation type="submission" date="2016-07" db="EMBL/GenBank/DDBJ databases">
        <title>Evolution of pathogenesis and genome organization in the Tremellales.</title>
        <authorList>
            <person name="Cuomo C."/>
            <person name="Litvintseva A."/>
            <person name="Heitman J."/>
            <person name="Chen Y."/>
            <person name="Sun S."/>
            <person name="Springer D."/>
            <person name="Dromer F."/>
            <person name="Young S."/>
            <person name="Zeng Q."/>
            <person name="Chapman S."/>
            <person name="Gujja S."/>
            <person name="Saif S."/>
            <person name="Birren B."/>
        </authorList>
    </citation>
    <scope>NUCLEOTIDE SEQUENCE</scope>
    <source>
        <strain evidence="2">CBS 10737</strain>
    </source>
</reference>
<dbReference type="OrthoDB" id="2572066at2759"/>
<protein>
    <submittedName>
        <fullName evidence="2">Uncharacterized protein</fullName>
    </submittedName>
</protein>
<dbReference type="EMBL" id="KV700115">
    <property type="protein sequence ID" value="OCF51563.1"/>
    <property type="molecule type" value="Genomic_DNA"/>
</dbReference>
<name>A0A1B9I7Q7_9TREE</name>
<evidence type="ECO:0000313" key="3">
    <source>
        <dbReference type="EMBL" id="WWC70788.1"/>
    </source>
</evidence>
<feature type="region of interest" description="Disordered" evidence="1">
    <location>
        <begin position="35"/>
        <end position="61"/>
    </location>
</feature>
<dbReference type="GO" id="GO:0006729">
    <property type="term" value="P:tetrahydrobiopterin biosynthetic process"/>
    <property type="evidence" value="ECO:0007669"/>
    <property type="project" value="InterPro"/>
</dbReference>
<proteinExistence type="predicted"/>
<reference evidence="3" key="4">
    <citation type="submission" date="2024-02" db="EMBL/GenBank/DDBJ databases">
        <title>Comparative genomics of Cryptococcus and Kwoniella reveals pathogenesis evolution and contrasting modes of karyotype evolution via chromosome fusion or intercentromeric recombination.</title>
        <authorList>
            <person name="Coelho M.A."/>
            <person name="David-Palma M."/>
            <person name="Shea T."/>
            <person name="Bowers K."/>
            <person name="McGinley-Smith S."/>
            <person name="Mohammad A.W."/>
            <person name="Gnirke A."/>
            <person name="Yurkov A.M."/>
            <person name="Nowrousian M."/>
            <person name="Sun S."/>
            <person name="Cuomo C.A."/>
            <person name="Heitman J."/>
        </authorList>
    </citation>
    <scope>NUCLEOTIDE SEQUENCE</scope>
    <source>
        <strain evidence="3">CBS 10737</strain>
    </source>
</reference>
<dbReference type="GeneID" id="30170647"/>
<evidence type="ECO:0000256" key="1">
    <source>
        <dbReference type="SAM" id="MobiDB-lite"/>
    </source>
</evidence>
<dbReference type="Gene3D" id="3.30.1360.20">
    <property type="entry name" value="Transcriptional coactivator/pterin dehydratase"/>
    <property type="match status" value="1"/>
</dbReference>
<dbReference type="Proteomes" id="UP000094020">
    <property type="component" value="Chromosome 6"/>
</dbReference>
<dbReference type="SUPFAM" id="SSF55248">
    <property type="entry name" value="PCD-like"/>
    <property type="match status" value="1"/>
</dbReference>
<evidence type="ECO:0000313" key="2">
    <source>
        <dbReference type="EMBL" id="OCF51563.1"/>
    </source>
</evidence>
<reference evidence="3" key="2">
    <citation type="submission" date="2013-07" db="EMBL/GenBank/DDBJ databases">
        <authorList>
            <consortium name="The Broad Institute Genome Sequencing Platform"/>
            <person name="Cuomo C."/>
            <person name="Litvintseva A."/>
            <person name="Chen Y."/>
            <person name="Heitman J."/>
            <person name="Sun S."/>
            <person name="Springer D."/>
            <person name="Dromer F."/>
            <person name="Young S.K."/>
            <person name="Zeng Q."/>
            <person name="Gargeya S."/>
            <person name="Fitzgerald M."/>
            <person name="Abouelleil A."/>
            <person name="Alvarado L."/>
            <person name="Berlin A.M."/>
            <person name="Chapman S.B."/>
            <person name="Dewar J."/>
            <person name="Goldberg J."/>
            <person name="Griggs A."/>
            <person name="Gujja S."/>
            <person name="Hansen M."/>
            <person name="Howarth C."/>
            <person name="Imamovic A."/>
            <person name="Larimer J."/>
            <person name="McCowan C."/>
            <person name="Murphy C."/>
            <person name="Pearson M."/>
            <person name="Priest M."/>
            <person name="Roberts A."/>
            <person name="Saif S."/>
            <person name="Shea T."/>
            <person name="Sykes S."/>
            <person name="Wortman J."/>
            <person name="Nusbaum C."/>
            <person name="Birren B."/>
        </authorList>
    </citation>
    <scope>NUCLEOTIDE SEQUENCE</scope>
    <source>
        <strain evidence="3">CBS 10737</strain>
    </source>
</reference>
<dbReference type="RefSeq" id="XP_019012782.1">
    <property type="nucleotide sequence ID" value="XM_019154042.1"/>
</dbReference>
<evidence type="ECO:0000313" key="4">
    <source>
        <dbReference type="Proteomes" id="UP000094020"/>
    </source>
</evidence>
<dbReference type="InterPro" id="IPR036428">
    <property type="entry name" value="PCD_sf"/>
</dbReference>
<accession>A0A1B9I7Q7</accession>
<reference evidence="2" key="1">
    <citation type="submission" date="2013-07" db="EMBL/GenBank/DDBJ databases">
        <title>The Genome Sequence of Cryptococcus pinus CBS10737.</title>
        <authorList>
            <consortium name="The Broad Institute Genome Sequencing Platform"/>
            <person name="Cuomo C."/>
            <person name="Litvintseva A."/>
            <person name="Chen Y."/>
            <person name="Heitman J."/>
            <person name="Sun S."/>
            <person name="Springer D."/>
            <person name="Dromer F."/>
            <person name="Young S.K."/>
            <person name="Zeng Q."/>
            <person name="Gargeya S."/>
            <person name="Fitzgerald M."/>
            <person name="Abouelleil A."/>
            <person name="Alvarado L."/>
            <person name="Berlin A.M."/>
            <person name="Chapman S.B."/>
            <person name="Dewar J."/>
            <person name="Goldberg J."/>
            <person name="Griggs A."/>
            <person name="Gujja S."/>
            <person name="Hansen M."/>
            <person name="Howarth C."/>
            <person name="Imamovic A."/>
            <person name="Larimer J."/>
            <person name="McCowan C."/>
            <person name="Murphy C."/>
            <person name="Pearson M."/>
            <person name="Priest M."/>
            <person name="Roberts A."/>
            <person name="Saif S."/>
            <person name="Shea T."/>
            <person name="Sykes S."/>
            <person name="Wortman J."/>
            <person name="Nusbaum C."/>
            <person name="Birren B."/>
        </authorList>
    </citation>
    <scope>NUCLEOTIDE SEQUENCE [LARGE SCALE GENOMIC DNA]</scope>
    <source>
        <strain evidence="2">CBS 10737</strain>
    </source>
</reference>
<sequence>MLNSSVRLCKCCTKVFAQKPATFISHLPAIRSTPLSSLGPTSTNRNLRFSSSSSASPKRPSPYRLIQPHSFLSEFAPLHISGWRLDSVVEQNRLINPISNIDDAPRGGSEGGDLQDRRLIRVFLMGDGKEGWRDTMKFVAQVGKIVEQEDHHPTIRIMPSSDYIPSSTSLDISTQKIGYIVEISTHTHTPLPPYPISTKDKSQKMRPGITGKDIKLAERLEKAWKEVMGGKETIEMKKE</sequence>
<dbReference type="GO" id="GO:0008124">
    <property type="term" value="F:4-alpha-hydroxytetrahydrobiopterin dehydratase activity"/>
    <property type="evidence" value="ECO:0007669"/>
    <property type="project" value="InterPro"/>
</dbReference>
<dbReference type="KEGG" id="kpin:30170647"/>
<keyword evidence="4" id="KW-1185">Reference proteome</keyword>